<feature type="compositionally biased region" description="Pro residues" evidence="6">
    <location>
        <begin position="7"/>
        <end position="16"/>
    </location>
</feature>
<gene>
    <name evidence="9" type="ORF">HUT08_01280</name>
</gene>
<dbReference type="RefSeq" id="WP_176160101.1">
    <property type="nucleotide sequence ID" value="NZ_CP054929.1"/>
</dbReference>
<comment type="subcellular location">
    <subcellularLocation>
        <location evidence="1">Membrane</location>
        <topology evidence="1">Multi-pass membrane protein</topology>
    </subcellularLocation>
</comment>
<dbReference type="InterPro" id="IPR052902">
    <property type="entry name" value="ABC-2_transporter"/>
</dbReference>
<feature type="transmembrane region" description="Helical" evidence="7">
    <location>
        <begin position="190"/>
        <end position="207"/>
    </location>
</feature>
<accession>A0A7H8N1N1</accession>
<keyword evidence="3 7" id="KW-1133">Transmembrane helix</keyword>
<feature type="region of interest" description="Disordered" evidence="6">
    <location>
        <begin position="1"/>
        <end position="21"/>
    </location>
</feature>
<dbReference type="AlphaFoldDB" id="A0A7H8N1N1"/>
<evidence type="ECO:0000259" key="8">
    <source>
        <dbReference type="Pfam" id="PF01061"/>
    </source>
</evidence>
<evidence type="ECO:0000256" key="1">
    <source>
        <dbReference type="ARBA" id="ARBA00004141"/>
    </source>
</evidence>
<proteinExistence type="predicted"/>
<protein>
    <submittedName>
        <fullName evidence="9">ABC transporter permease</fullName>
    </submittedName>
</protein>
<evidence type="ECO:0000256" key="7">
    <source>
        <dbReference type="SAM" id="Phobius"/>
    </source>
</evidence>
<dbReference type="InterPro" id="IPR000412">
    <property type="entry name" value="ABC_2_transport"/>
</dbReference>
<feature type="transmembrane region" description="Helical" evidence="7">
    <location>
        <begin position="78"/>
        <end position="102"/>
    </location>
</feature>
<reference evidence="9 10" key="1">
    <citation type="submission" date="2020-06" db="EMBL/GenBank/DDBJ databases">
        <title>Genome mining for natural products.</title>
        <authorList>
            <person name="Zhang B."/>
            <person name="Shi J."/>
            <person name="Ge H."/>
        </authorList>
    </citation>
    <scope>NUCLEOTIDE SEQUENCE [LARGE SCALE GENOMIC DNA]</scope>
    <source>
        <strain evidence="9 10">NA00687</strain>
    </source>
</reference>
<dbReference type="GO" id="GO:0140359">
    <property type="term" value="F:ABC-type transporter activity"/>
    <property type="evidence" value="ECO:0007669"/>
    <property type="project" value="InterPro"/>
</dbReference>
<dbReference type="InterPro" id="IPR013525">
    <property type="entry name" value="ABC2_TM"/>
</dbReference>
<dbReference type="EMBL" id="CP054929">
    <property type="protein sequence ID" value="QKW48404.1"/>
    <property type="molecule type" value="Genomic_DNA"/>
</dbReference>
<evidence type="ECO:0000256" key="6">
    <source>
        <dbReference type="SAM" id="MobiDB-lite"/>
    </source>
</evidence>
<evidence type="ECO:0000256" key="5">
    <source>
        <dbReference type="ARBA" id="ARBA00023251"/>
    </source>
</evidence>
<evidence type="ECO:0000313" key="10">
    <source>
        <dbReference type="Proteomes" id="UP000509303"/>
    </source>
</evidence>
<evidence type="ECO:0000256" key="3">
    <source>
        <dbReference type="ARBA" id="ARBA00022989"/>
    </source>
</evidence>
<organism evidence="9 10">
    <name type="scientific">Streptomyces buecherae</name>
    <dbReference type="NCBI Taxonomy" id="2763006"/>
    <lineage>
        <taxon>Bacteria</taxon>
        <taxon>Bacillati</taxon>
        <taxon>Actinomycetota</taxon>
        <taxon>Actinomycetes</taxon>
        <taxon>Kitasatosporales</taxon>
        <taxon>Streptomycetaceae</taxon>
        <taxon>Streptomyces</taxon>
    </lineage>
</organism>
<name>A0A7H8N1N1_9ACTN</name>
<dbReference type="GO" id="GO:0046677">
    <property type="term" value="P:response to antibiotic"/>
    <property type="evidence" value="ECO:0007669"/>
    <property type="project" value="UniProtKB-KW"/>
</dbReference>
<evidence type="ECO:0000313" key="9">
    <source>
        <dbReference type="EMBL" id="QKW48404.1"/>
    </source>
</evidence>
<dbReference type="Proteomes" id="UP000509303">
    <property type="component" value="Chromosome"/>
</dbReference>
<dbReference type="GO" id="GO:0043190">
    <property type="term" value="C:ATP-binding cassette (ABC) transporter complex"/>
    <property type="evidence" value="ECO:0007669"/>
    <property type="project" value="InterPro"/>
</dbReference>
<keyword evidence="10" id="KW-1185">Reference proteome</keyword>
<dbReference type="PIRSF" id="PIRSF006648">
    <property type="entry name" value="DrrB"/>
    <property type="match status" value="1"/>
</dbReference>
<feature type="transmembrane region" description="Helical" evidence="7">
    <location>
        <begin position="155"/>
        <end position="178"/>
    </location>
</feature>
<sequence>MLTPAPRAAPTPPRPVAPARGSATARMTALGRAELTLLLRSKASLVTVVFLPSTAAFAMRGMVDRLDLGGTSLSVATVMLPAALAMALLFAVYTNLVGVYVVRREGLVLKRLRTGELRDGEILVGSALPALWLALAQSALLGAGMTVFLDARAPVAWHLVVLGLVIGMVMLVVGAALTAAFTRTAESAQVTYLPFLLVTMGGSGVFAPRELLPGPVADIAAWLPFSPVMDLLRGGWTGDLGGVEQVRPTVLALVWTGLTVFAVRRWFRWGSRS</sequence>
<dbReference type="PANTHER" id="PTHR43027:SF2">
    <property type="entry name" value="TRANSPORT PERMEASE PROTEIN"/>
    <property type="match status" value="1"/>
</dbReference>
<keyword evidence="2 7" id="KW-0812">Transmembrane</keyword>
<feature type="transmembrane region" description="Helical" evidence="7">
    <location>
        <begin position="37"/>
        <end position="58"/>
    </location>
</feature>
<feature type="transmembrane region" description="Helical" evidence="7">
    <location>
        <begin position="122"/>
        <end position="149"/>
    </location>
</feature>
<evidence type="ECO:0000256" key="2">
    <source>
        <dbReference type="ARBA" id="ARBA00022692"/>
    </source>
</evidence>
<feature type="transmembrane region" description="Helical" evidence="7">
    <location>
        <begin position="249"/>
        <end position="267"/>
    </location>
</feature>
<feature type="domain" description="ABC-2 type transporter transmembrane" evidence="8">
    <location>
        <begin position="29"/>
        <end position="234"/>
    </location>
</feature>
<keyword evidence="4 7" id="KW-0472">Membrane</keyword>
<evidence type="ECO:0000256" key="4">
    <source>
        <dbReference type="ARBA" id="ARBA00023136"/>
    </source>
</evidence>
<keyword evidence="5" id="KW-0046">Antibiotic resistance</keyword>
<dbReference type="PANTHER" id="PTHR43027">
    <property type="entry name" value="DOXORUBICIN RESISTANCE ABC TRANSPORTER PERMEASE PROTEIN DRRC-RELATED"/>
    <property type="match status" value="1"/>
</dbReference>
<dbReference type="Pfam" id="PF01061">
    <property type="entry name" value="ABC2_membrane"/>
    <property type="match status" value="1"/>
</dbReference>